<reference evidence="1 2" key="1">
    <citation type="submission" date="2014-08" db="EMBL/GenBank/DDBJ databases">
        <title>Genomic and Phenotypic Diversity of Colwellia psychrerythraea strains from Disparate Marine Basins.</title>
        <authorList>
            <person name="Techtmann S.M."/>
            <person name="Stelling S.C."/>
            <person name="Utturkar S.M."/>
            <person name="Alshibli N."/>
            <person name="Harris A."/>
            <person name="Brown S.D."/>
            <person name="Hazen T.C."/>
        </authorList>
    </citation>
    <scope>NUCLEOTIDE SEQUENCE [LARGE SCALE GENOMIC DNA]</scope>
    <source>
        <strain evidence="1 2">ND2E</strain>
    </source>
</reference>
<protein>
    <recommendedName>
        <fullName evidence="3">Dienelactone hydrolase domain-containing protein</fullName>
    </recommendedName>
</protein>
<dbReference type="InterPro" id="IPR029058">
    <property type="entry name" value="AB_hydrolase_fold"/>
</dbReference>
<evidence type="ECO:0000313" key="2">
    <source>
        <dbReference type="Proteomes" id="UP000029843"/>
    </source>
</evidence>
<dbReference type="OrthoDB" id="8478808at2"/>
<dbReference type="Proteomes" id="UP000029843">
    <property type="component" value="Unassembled WGS sequence"/>
</dbReference>
<dbReference type="PANTHER" id="PTHR46623:SF6">
    <property type="entry name" value="ALPHA_BETA-HYDROLASES SUPERFAMILY PROTEIN"/>
    <property type="match status" value="1"/>
</dbReference>
<gene>
    <name evidence="1" type="ORF">ND2E_3331</name>
</gene>
<proteinExistence type="predicted"/>
<dbReference type="PANTHER" id="PTHR46623">
    <property type="entry name" value="CARBOXYMETHYLENEBUTENOLIDASE-RELATED"/>
    <property type="match status" value="1"/>
</dbReference>
<evidence type="ECO:0000313" key="1">
    <source>
        <dbReference type="EMBL" id="KGJ91466.1"/>
    </source>
</evidence>
<dbReference type="RefSeq" id="WP_052056566.1">
    <property type="nucleotide sequence ID" value="NZ_JQED01000029.1"/>
</dbReference>
<comment type="caution">
    <text evidence="1">The sequence shown here is derived from an EMBL/GenBank/DDBJ whole genome shotgun (WGS) entry which is preliminary data.</text>
</comment>
<dbReference type="Gene3D" id="3.40.50.1820">
    <property type="entry name" value="alpha/beta hydrolase"/>
    <property type="match status" value="1"/>
</dbReference>
<dbReference type="EMBL" id="JQED01000029">
    <property type="protein sequence ID" value="KGJ91466.1"/>
    <property type="molecule type" value="Genomic_DNA"/>
</dbReference>
<organism evidence="1 2">
    <name type="scientific">Colwellia psychrerythraea</name>
    <name type="common">Vibrio psychroerythus</name>
    <dbReference type="NCBI Taxonomy" id="28229"/>
    <lineage>
        <taxon>Bacteria</taxon>
        <taxon>Pseudomonadati</taxon>
        <taxon>Pseudomonadota</taxon>
        <taxon>Gammaproteobacteria</taxon>
        <taxon>Alteromonadales</taxon>
        <taxon>Colwelliaceae</taxon>
        <taxon>Colwellia</taxon>
    </lineage>
</organism>
<dbReference type="SUPFAM" id="SSF53474">
    <property type="entry name" value="alpha/beta-Hydrolases"/>
    <property type="match status" value="1"/>
</dbReference>
<sequence>MSIILVSDVFGLTPALLKISEKLGASHIVEPYEGQMMGFNTEAEAYEYFVKTVGLDNYLAHLVNEVEAIEQQTILIGFSVGASITWRLSEATINPLINKAYCFYGSQIRNFTQVEPRFEVHLIFPKNEPHFDVVELQNSLARKTKVNTERVEYLHGFMNSHSTNYDNSGYTRYINFLRSINNKYAIKEDNFVNLTII</sequence>
<evidence type="ECO:0008006" key="3">
    <source>
        <dbReference type="Google" id="ProtNLM"/>
    </source>
</evidence>
<dbReference type="AlphaFoldDB" id="A0A099KLX4"/>
<name>A0A099KLX4_COLPS</name>
<accession>A0A099KLX4</accession>
<dbReference type="PATRIC" id="fig|28229.4.peg.2382"/>
<dbReference type="InterPro" id="IPR051049">
    <property type="entry name" value="Dienelactone_hydrolase-like"/>
</dbReference>